<sequence length="218" mass="25105">MNKKNLLAGLSFALVIGGIFACSPSDNKIDESEKDKSHDEVETEVKNEEEAAPKPEPSPVVEEYSLSEEERNQAAKEMGEEEFKEELAKDDFKDEYWIASSIMSMSLQKIELMENENFEIKGTKVRYRPQITKQNIAFLKEKAESIESDPVLEKILNKWSQGNFDAVDKDFIEARNILTGQDKHDGFGVSKRSFEREKEYIKHFYGDEGLKIHKEQWG</sequence>
<feature type="region of interest" description="Disordered" evidence="1">
    <location>
        <begin position="26"/>
        <end position="77"/>
    </location>
</feature>
<keyword evidence="4" id="KW-1185">Reference proteome</keyword>
<evidence type="ECO:0008006" key="5">
    <source>
        <dbReference type="Google" id="ProtNLM"/>
    </source>
</evidence>
<feature type="chain" id="PRO_5047125043" description="Lipoprotein" evidence="2">
    <location>
        <begin position="22"/>
        <end position="218"/>
    </location>
</feature>
<proteinExistence type="predicted"/>
<gene>
    <name evidence="3" type="ORF">J1TS3_21320</name>
</gene>
<protein>
    <recommendedName>
        <fullName evidence="5">Lipoprotein</fullName>
    </recommendedName>
</protein>
<reference evidence="3 4" key="1">
    <citation type="submission" date="2021-03" db="EMBL/GenBank/DDBJ databases">
        <title>Antimicrobial resistance genes in bacteria isolated from Japanese honey, and their potential for conferring macrolide and lincosamide resistance in the American foulbrood pathogen Paenibacillus larvae.</title>
        <authorList>
            <person name="Okamoto M."/>
            <person name="Kumagai M."/>
            <person name="Kanamori H."/>
            <person name="Takamatsu D."/>
        </authorList>
    </citation>
    <scope>NUCLEOTIDE SEQUENCE [LARGE SCALE GENOMIC DNA]</scope>
    <source>
        <strain evidence="3 4">J1TS3</strain>
    </source>
</reference>
<keyword evidence="2" id="KW-0732">Signal</keyword>
<feature type="compositionally biased region" description="Basic and acidic residues" evidence="1">
    <location>
        <begin position="68"/>
        <end position="77"/>
    </location>
</feature>
<feature type="signal peptide" evidence="2">
    <location>
        <begin position="1"/>
        <end position="21"/>
    </location>
</feature>
<evidence type="ECO:0000256" key="2">
    <source>
        <dbReference type="SAM" id="SignalP"/>
    </source>
</evidence>
<dbReference type="PROSITE" id="PS51257">
    <property type="entry name" value="PROKAR_LIPOPROTEIN"/>
    <property type="match status" value="1"/>
</dbReference>
<dbReference type="RefSeq" id="WP_018706000.1">
    <property type="nucleotide sequence ID" value="NZ_BOQT01000006.1"/>
</dbReference>
<evidence type="ECO:0000313" key="4">
    <source>
        <dbReference type="Proteomes" id="UP000680279"/>
    </source>
</evidence>
<evidence type="ECO:0000256" key="1">
    <source>
        <dbReference type="SAM" id="MobiDB-lite"/>
    </source>
</evidence>
<name>A0ABQ4K820_9BACI</name>
<accession>A0ABQ4K820</accession>
<comment type="caution">
    <text evidence="3">The sequence shown here is derived from an EMBL/GenBank/DDBJ whole genome shotgun (WGS) entry which is preliminary data.</text>
</comment>
<feature type="compositionally biased region" description="Basic and acidic residues" evidence="1">
    <location>
        <begin position="27"/>
        <end position="53"/>
    </location>
</feature>
<organism evidence="3 4">
    <name type="scientific">Siminovitchia fordii</name>
    <dbReference type="NCBI Taxonomy" id="254759"/>
    <lineage>
        <taxon>Bacteria</taxon>
        <taxon>Bacillati</taxon>
        <taxon>Bacillota</taxon>
        <taxon>Bacilli</taxon>
        <taxon>Bacillales</taxon>
        <taxon>Bacillaceae</taxon>
        <taxon>Siminovitchia</taxon>
    </lineage>
</organism>
<evidence type="ECO:0000313" key="3">
    <source>
        <dbReference type="EMBL" id="GIN20998.1"/>
    </source>
</evidence>
<dbReference type="Proteomes" id="UP000680279">
    <property type="component" value="Unassembled WGS sequence"/>
</dbReference>
<dbReference type="EMBL" id="BOQT01000006">
    <property type="protein sequence ID" value="GIN20998.1"/>
    <property type="molecule type" value="Genomic_DNA"/>
</dbReference>